<comment type="caution">
    <text evidence="1">The sequence shown here is derived from an EMBL/GenBank/DDBJ whole genome shotgun (WGS) entry which is preliminary data.</text>
</comment>
<organism evidence="1 2">
    <name type="scientific">Bacillus cereus</name>
    <dbReference type="NCBI Taxonomy" id="1396"/>
    <lineage>
        <taxon>Bacteria</taxon>
        <taxon>Bacillati</taxon>
        <taxon>Bacillota</taxon>
        <taxon>Bacilli</taxon>
        <taxon>Bacillales</taxon>
        <taxon>Bacillaceae</taxon>
        <taxon>Bacillus</taxon>
        <taxon>Bacillus cereus group</taxon>
    </lineage>
</organism>
<dbReference type="Pfam" id="PF06486">
    <property type="entry name" value="DUF1093"/>
    <property type="match status" value="1"/>
</dbReference>
<proteinExistence type="predicted"/>
<evidence type="ECO:0000313" key="2">
    <source>
        <dbReference type="Proteomes" id="UP000226357"/>
    </source>
</evidence>
<dbReference type="Gene3D" id="2.40.50.480">
    <property type="match status" value="1"/>
</dbReference>
<evidence type="ECO:0000313" key="1">
    <source>
        <dbReference type="EMBL" id="PFR99620.1"/>
    </source>
</evidence>
<evidence type="ECO:0008006" key="3">
    <source>
        <dbReference type="Google" id="ProtNLM"/>
    </source>
</evidence>
<dbReference type="SUPFAM" id="SSF159121">
    <property type="entry name" value="BC4932-like"/>
    <property type="match status" value="1"/>
</dbReference>
<accession>A0AA44Q924</accession>
<dbReference type="AlphaFoldDB" id="A0AA44Q924"/>
<dbReference type="NCBIfam" id="TIGR01655">
    <property type="entry name" value="yxeA_fam"/>
    <property type="match status" value="1"/>
</dbReference>
<reference evidence="1 2" key="1">
    <citation type="submission" date="2017-09" db="EMBL/GenBank/DDBJ databases">
        <title>Large-scale bioinformatics analysis of Bacillus genomes uncovers conserved roles of natural products in bacterial physiology.</title>
        <authorList>
            <consortium name="Agbiome Team Llc"/>
            <person name="Bleich R.M."/>
            <person name="Grubbs K.J."/>
            <person name="Santa Maria K.C."/>
            <person name="Allen S.E."/>
            <person name="Farag S."/>
            <person name="Shank E.A."/>
            <person name="Bowers A."/>
        </authorList>
    </citation>
    <scope>NUCLEOTIDE SEQUENCE [LARGE SCALE GENOMIC DNA]</scope>
    <source>
        <strain evidence="1 2">AFS067272</strain>
    </source>
</reference>
<dbReference type="EMBL" id="NVBO01000126">
    <property type="protein sequence ID" value="PFR99620.1"/>
    <property type="molecule type" value="Genomic_DNA"/>
</dbReference>
<dbReference type="PANTHER" id="PTHR36433:SF2">
    <property type="entry name" value="YXEA FAMILY PROTEIN"/>
    <property type="match status" value="1"/>
</dbReference>
<protein>
    <recommendedName>
        <fullName evidence="3">YxeA family protein</fullName>
    </recommendedName>
</protein>
<dbReference type="PANTHER" id="PTHR36433">
    <property type="entry name" value="HYPOTHETICAL CYTOSOLIC PROTEIN"/>
    <property type="match status" value="1"/>
</dbReference>
<dbReference type="InterPro" id="IPR036166">
    <property type="entry name" value="YxeA-like_sf"/>
</dbReference>
<sequence length="120" mass="13704">MKLVIKVLAVFAILLGGTAYYLHSKTEGVQAFVDNFFSNKEIKDYYAVINKGEKIDDEYLYTLKGYTEDGKQQTIKKMVNRQLHSGDFIKIYAKGMQGKGWAEVSKDEIPEKALEQLQKT</sequence>
<dbReference type="RefSeq" id="WP_000779934.1">
    <property type="nucleotide sequence ID" value="NZ_NTUG01000021.1"/>
</dbReference>
<dbReference type="Proteomes" id="UP000226357">
    <property type="component" value="Unassembled WGS sequence"/>
</dbReference>
<dbReference type="InterPro" id="IPR006542">
    <property type="entry name" value="DUF1093"/>
</dbReference>
<name>A0AA44Q924_BACCE</name>
<gene>
    <name evidence="1" type="ORF">COK38_15480</name>
</gene>